<accession>A0ABS6T3T6</accession>
<keyword evidence="2" id="KW-1185">Reference proteome</keyword>
<dbReference type="Pfam" id="PF13489">
    <property type="entry name" value="Methyltransf_23"/>
    <property type="match status" value="1"/>
</dbReference>
<keyword evidence="1" id="KW-0489">Methyltransferase</keyword>
<name>A0ABS6T3T6_9RHOB</name>
<dbReference type="GO" id="GO:0008168">
    <property type="term" value="F:methyltransferase activity"/>
    <property type="evidence" value="ECO:0007669"/>
    <property type="project" value="UniProtKB-KW"/>
</dbReference>
<comment type="caution">
    <text evidence="1">The sequence shown here is derived from an EMBL/GenBank/DDBJ whole genome shotgun (WGS) entry which is preliminary data.</text>
</comment>
<sequence>MKQLDDLSDETIRSDDWYYKIELRPDVMTGGRVRGTSSMTRQIVRNIDLEGQRCLDIGMQEGLLSVLMARQGAANVSGYDRLNLTDRLALVQEAYDVSFDYYHSLELTDLADRLRAQDVPLFDVGVFAGVLYHMVDPLAGLAAARAHVREGGIMLLETSVTATGDYAAQFNAGGRFYGGSNYFQISLGCFDYFARMLRMKPIDLLFKAPSKDNISRVCIVCRVTDQAIPNEGDTWMDGPWVAQDFRVAGLDFANNRSDLAPVGYTPINPDLVYRKGTDCVDVWETFEASKPHRGKASEGELYLSDTE</sequence>
<evidence type="ECO:0000313" key="1">
    <source>
        <dbReference type="EMBL" id="MBV7379909.1"/>
    </source>
</evidence>
<dbReference type="EMBL" id="JAHUZE010000003">
    <property type="protein sequence ID" value="MBV7379909.1"/>
    <property type="molecule type" value="Genomic_DNA"/>
</dbReference>
<evidence type="ECO:0000313" key="2">
    <source>
        <dbReference type="Proteomes" id="UP000756530"/>
    </source>
</evidence>
<proteinExistence type="predicted"/>
<dbReference type="RefSeq" id="WP_218393106.1">
    <property type="nucleotide sequence ID" value="NZ_JAHUZE010000003.1"/>
</dbReference>
<protein>
    <submittedName>
        <fullName evidence="1">Methyltransferase domain-containing protein</fullName>
    </submittedName>
</protein>
<dbReference type="GO" id="GO:0032259">
    <property type="term" value="P:methylation"/>
    <property type="evidence" value="ECO:0007669"/>
    <property type="project" value="UniProtKB-KW"/>
</dbReference>
<gene>
    <name evidence="1" type="ORF">KJP28_13335</name>
</gene>
<reference evidence="1 2" key="1">
    <citation type="submission" date="2021-05" db="EMBL/GenBank/DDBJ databases">
        <title>Culturable bacteria isolated from Daya Bay.</title>
        <authorList>
            <person name="Zheng W."/>
            <person name="Yu S."/>
            <person name="Huang Y."/>
        </authorList>
    </citation>
    <scope>NUCLEOTIDE SEQUENCE [LARGE SCALE GENOMIC DNA]</scope>
    <source>
        <strain evidence="1 2">DP4N28-5</strain>
    </source>
</reference>
<organism evidence="1 2">
    <name type="scientific">Maritimibacter dapengensis</name>
    <dbReference type="NCBI Taxonomy" id="2836868"/>
    <lineage>
        <taxon>Bacteria</taxon>
        <taxon>Pseudomonadati</taxon>
        <taxon>Pseudomonadota</taxon>
        <taxon>Alphaproteobacteria</taxon>
        <taxon>Rhodobacterales</taxon>
        <taxon>Roseobacteraceae</taxon>
        <taxon>Maritimibacter</taxon>
    </lineage>
</organism>
<keyword evidence="1" id="KW-0808">Transferase</keyword>
<dbReference type="Proteomes" id="UP000756530">
    <property type="component" value="Unassembled WGS sequence"/>
</dbReference>